<dbReference type="GO" id="GO:0003700">
    <property type="term" value="F:DNA-binding transcription factor activity"/>
    <property type="evidence" value="ECO:0007669"/>
    <property type="project" value="InterPro"/>
</dbReference>
<comment type="caution">
    <text evidence="6">The sequence shown here is derived from an EMBL/GenBank/DDBJ whole genome shotgun (WGS) entry which is preliminary data.</text>
</comment>
<evidence type="ECO:0000313" key="6">
    <source>
        <dbReference type="EMBL" id="MDA0563390.1"/>
    </source>
</evidence>
<accession>A0A9X3NMT4</accession>
<evidence type="ECO:0000256" key="4">
    <source>
        <dbReference type="SAM" id="MobiDB-lite"/>
    </source>
</evidence>
<proteinExistence type="predicted"/>
<dbReference type="AlphaFoldDB" id="A0A9X3NMT4"/>
<dbReference type="InterPro" id="IPR032783">
    <property type="entry name" value="AraC_lig"/>
</dbReference>
<dbReference type="Pfam" id="PF12852">
    <property type="entry name" value="Cupin_6"/>
    <property type="match status" value="1"/>
</dbReference>
<dbReference type="RefSeq" id="WP_270070679.1">
    <property type="nucleotide sequence ID" value="NZ_JAJAQC010000004.1"/>
</dbReference>
<dbReference type="Gene3D" id="1.10.10.60">
    <property type="entry name" value="Homeodomain-like"/>
    <property type="match status" value="2"/>
</dbReference>
<dbReference type="Pfam" id="PF12833">
    <property type="entry name" value="HTH_18"/>
    <property type="match status" value="1"/>
</dbReference>
<dbReference type="EMBL" id="JAJAQC010000004">
    <property type="protein sequence ID" value="MDA0563390.1"/>
    <property type="molecule type" value="Genomic_DNA"/>
</dbReference>
<evidence type="ECO:0000259" key="5">
    <source>
        <dbReference type="PROSITE" id="PS01124"/>
    </source>
</evidence>
<keyword evidence="7" id="KW-1185">Reference proteome</keyword>
<protein>
    <submittedName>
        <fullName evidence="6">AraC family transcriptional regulator</fullName>
    </submittedName>
</protein>
<keyword evidence="3" id="KW-0804">Transcription</keyword>
<dbReference type="PROSITE" id="PS00041">
    <property type="entry name" value="HTH_ARAC_FAMILY_1"/>
    <property type="match status" value="1"/>
</dbReference>
<feature type="region of interest" description="Disordered" evidence="4">
    <location>
        <begin position="307"/>
        <end position="334"/>
    </location>
</feature>
<evidence type="ECO:0000313" key="7">
    <source>
        <dbReference type="Proteomes" id="UP001140076"/>
    </source>
</evidence>
<dbReference type="InterPro" id="IPR050204">
    <property type="entry name" value="AraC_XylS_family_regulators"/>
</dbReference>
<name>A0A9X3NMT4_9ACTN</name>
<gene>
    <name evidence="6" type="ORF">LG943_03445</name>
</gene>
<dbReference type="InterPro" id="IPR018060">
    <property type="entry name" value="HTH_AraC"/>
</dbReference>
<dbReference type="InterPro" id="IPR018062">
    <property type="entry name" value="HTH_AraC-typ_CS"/>
</dbReference>
<feature type="domain" description="HTH araC/xylS-type" evidence="5">
    <location>
        <begin position="217"/>
        <end position="315"/>
    </location>
</feature>
<keyword evidence="2" id="KW-0238">DNA-binding</keyword>
<evidence type="ECO:0000256" key="2">
    <source>
        <dbReference type="ARBA" id="ARBA00023125"/>
    </source>
</evidence>
<dbReference type="PROSITE" id="PS01124">
    <property type="entry name" value="HTH_ARAC_FAMILY_2"/>
    <property type="match status" value="1"/>
</dbReference>
<dbReference type="SUPFAM" id="SSF46689">
    <property type="entry name" value="Homeodomain-like"/>
    <property type="match status" value="2"/>
</dbReference>
<dbReference type="SMART" id="SM00342">
    <property type="entry name" value="HTH_ARAC"/>
    <property type="match status" value="1"/>
</dbReference>
<dbReference type="GO" id="GO:0043565">
    <property type="term" value="F:sequence-specific DNA binding"/>
    <property type="evidence" value="ECO:0007669"/>
    <property type="project" value="InterPro"/>
</dbReference>
<dbReference type="InterPro" id="IPR009057">
    <property type="entry name" value="Homeodomain-like_sf"/>
</dbReference>
<evidence type="ECO:0000256" key="1">
    <source>
        <dbReference type="ARBA" id="ARBA00023015"/>
    </source>
</evidence>
<dbReference type="Proteomes" id="UP001140076">
    <property type="component" value="Unassembled WGS sequence"/>
</dbReference>
<keyword evidence="1" id="KW-0805">Transcription regulation</keyword>
<dbReference type="PANTHER" id="PTHR46796:SF13">
    <property type="entry name" value="HTH-TYPE TRANSCRIPTIONAL ACTIVATOR RHAS"/>
    <property type="match status" value="1"/>
</dbReference>
<reference evidence="6" key="1">
    <citation type="submission" date="2021-10" db="EMBL/GenBank/DDBJ databases">
        <title>Streptomonospora sp. nov., isolated from mangrove soil.</title>
        <authorList>
            <person name="Chen X."/>
            <person name="Ge X."/>
            <person name="Liu W."/>
        </authorList>
    </citation>
    <scope>NUCLEOTIDE SEQUENCE</scope>
    <source>
        <strain evidence="6">S1-112</strain>
    </source>
</reference>
<dbReference type="PANTHER" id="PTHR46796">
    <property type="entry name" value="HTH-TYPE TRANSCRIPTIONAL ACTIVATOR RHAS-RELATED"/>
    <property type="match status" value="1"/>
</dbReference>
<evidence type="ECO:0000256" key="3">
    <source>
        <dbReference type="ARBA" id="ARBA00023163"/>
    </source>
</evidence>
<sequence length="334" mass="35566">MDPLAGLLDGPRARGAFLLRVAVDPPWSIRVADRAPLSLVAVVHGRAHLRAAGTAPQDLGPGDVALLRGPHPYTFADSPDTPVRVVIGPQGPHTSAQHCAAADGGPLAETTWLGTRTWGTNPQGAARLLVGTYNLGTEVGRRILTALPPAVVLGAGAWRSPLVGVLDEEIDRDEPGQEVVLDRLLDLLLISAVRAWFSRPAPEAPAWYRAQGDPVVGPALRLLHEEPARPWTVADLAARTGVSRATLARRFAEVVGEPPMAYLTGWRLALAADLLREPEVTVTAVARRVGYATPFALSAAFKRRYGVSPQQHRRAHAPEPDTAPDVEAAPQPVP</sequence>
<organism evidence="6 7">
    <name type="scientific">Streptomonospora mangrovi</name>
    <dbReference type="NCBI Taxonomy" id="2883123"/>
    <lineage>
        <taxon>Bacteria</taxon>
        <taxon>Bacillati</taxon>
        <taxon>Actinomycetota</taxon>
        <taxon>Actinomycetes</taxon>
        <taxon>Streptosporangiales</taxon>
        <taxon>Nocardiopsidaceae</taxon>
        <taxon>Streptomonospora</taxon>
    </lineage>
</organism>